<protein>
    <submittedName>
        <fullName evidence="1">Uncharacterized protein</fullName>
    </submittedName>
</protein>
<dbReference type="OrthoDB" id="3256901at2759"/>
<proteinExistence type="predicted"/>
<sequence length="444" mass="49282">MKSTIDHESSKLIQARLNGNGAPQTSGEDISRLNKGPLGDALLFLSEHIRGRQATLEARKVIAIVQAHNSLTGATLSESQRLKKRVRSANAEVEQHYEQFYRSRQSVGNAQKDVDVFETTLQSQRQVALLLSVMHRKEQIRVDRIAALIHGLEAARLIRQSTISAPTTIMSSQGMPLRPLIRVDATRDTLAAIQAIYLYTSTAQLNKCTAAENGLRTAIARKLNLPEDDEQVQVKVHCVVRSSRQHASSNLQIQANDSDDVNDSAFKAAVAKVDAKENRARKTVEQLAYLQASCTESLQAISIYREASVPTLKESLEDDLKAAQDYVDTLRSSIELRLPREAATQCAQPNIAIPFVENKLRNDVLEAHDLQAFIHSAKIERRSIDPQIIDAAIRTFTTIDNDANSKALELLHRKNAKKESVGDVLVQDIERLETEVELLVHGSL</sequence>
<dbReference type="Proteomes" id="UP000308730">
    <property type="component" value="Unassembled WGS sequence"/>
</dbReference>
<reference evidence="1 2" key="1">
    <citation type="submission" date="2019-02" db="EMBL/GenBank/DDBJ databases">
        <title>Genome sequencing of the rare red list fungi Antrodiella citrinella (Flaviporus citrinellus).</title>
        <authorList>
            <person name="Buettner E."/>
            <person name="Kellner H."/>
        </authorList>
    </citation>
    <scope>NUCLEOTIDE SEQUENCE [LARGE SCALE GENOMIC DNA]</scope>
    <source>
        <strain evidence="1 2">DSM 108506</strain>
    </source>
</reference>
<keyword evidence="2" id="KW-1185">Reference proteome</keyword>
<gene>
    <name evidence="1" type="ORF">EUX98_g7176</name>
</gene>
<evidence type="ECO:0000313" key="1">
    <source>
        <dbReference type="EMBL" id="THH27011.1"/>
    </source>
</evidence>
<evidence type="ECO:0000313" key="2">
    <source>
        <dbReference type="Proteomes" id="UP000308730"/>
    </source>
</evidence>
<name>A0A4S4MPN1_9APHY</name>
<comment type="caution">
    <text evidence="1">The sequence shown here is derived from an EMBL/GenBank/DDBJ whole genome shotgun (WGS) entry which is preliminary data.</text>
</comment>
<dbReference type="AlphaFoldDB" id="A0A4S4MPN1"/>
<accession>A0A4S4MPN1</accession>
<organism evidence="1 2">
    <name type="scientific">Antrodiella citrinella</name>
    <dbReference type="NCBI Taxonomy" id="2447956"/>
    <lineage>
        <taxon>Eukaryota</taxon>
        <taxon>Fungi</taxon>
        <taxon>Dikarya</taxon>
        <taxon>Basidiomycota</taxon>
        <taxon>Agaricomycotina</taxon>
        <taxon>Agaricomycetes</taxon>
        <taxon>Polyporales</taxon>
        <taxon>Steccherinaceae</taxon>
        <taxon>Antrodiella</taxon>
    </lineage>
</organism>
<dbReference type="EMBL" id="SGPM01000288">
    <property type="protein sequence ID" value="THH27011.1"/>
    <property type="molecule type" value="Genomic_DNA"/>
</dbReference>